<accession>A0ABW2XIB8</accession>
<dbReference type="PROSITE" id="PS51462">
    <property type="entry name" value="NUDIX"/>
    <property type="match status" value="1"/>
</dbReference>
<dbReference type="Gene3D" id="3.90.79.10">
    <property type="entry name" value="Nucleoside Triphosphate Pyrophosphohydrolase"/>
    <property type="match status" value="1"/>
</dbReference>
<dbReference type="Pfam" id="PF00300">
    <property type="entry name" value="His_Phos_1"/>
    <property type="match status" value="1"/>
</dbReference>
<evidence type="ECO:0000259" key="4">
    <source>
        <dbReference type="PROSITE" id="PS51462"/>
    </source>
</evidence>
<evidence type="ECO:0000256" key="2">
    <source>
        <dbReference type="ARBA" id="ARBA00022801"/>
    </source>
</evidence>
<name>A0ABW2XIB8_9ACTN</name>
<dbReference type="Gene3D" id="3.40.50.1240">
    <property type="entry name" value="Phosphoglycerate mutase-like"/>
    <property type="match status" value="1"/>
</dbReference>
<comment type="caution">
    <text evidence="5">The sequence shown here is derived from an EMBL/GenBank/DDBJ whole genome shotgun (WGS) entry which is preliminary data.</text>
</comment>
<dbReference type="PRINTS" id="PR00502">
    <property type="entry name" value="NUDIXFAMILY"/>
</dbReference>
<evidence type="ECO:0000313" key="6">
    <source>
        <dbReference type="Proteomes" id="UP001597063"/>
    </source>
</evidence>
<evidence type="ECO:0000313" key="5">
    <source>
        <dbReference type="EMBL" id="MFD0684165.1"/>
    </source>
</evidence>
<comment type="similarity">
    <text evidence="1 3">Belongs to the Nudix hydrolase family.</text>
</comment>
<dbReference type="SUPFAM" id="SSF53254">
    <property type="entry name" value="Phosphoglycerate mutase-like"/>
    <property type="match status" value="1"/>
</dbReference>
<evidence type="ECO:0000256" key="3">
    <source>
        <dbReference type="RuleBase" id="RU003476"/>
    </source>
</evidence>
<keyword evidence="2 3" id="KW-0378">Hydrolase</keyword>
<keyword evidence="6" id="KW-1185">Reference proteome</keyword>
<dbReference type="Pfam" id="PF00293">
    <property type="entry name" value="NUDIX"/>
    <property type="match status" value="1"/>
</dbReference>
<reference evidence="6" key="1">
    <citation type="journal article" date="2019" name="Int. J. Syst. Evol. Microbiol.">
        <title>The Global Catalogue of Microorganisms (GCM) 10K type strain sequencing project: providing services to taxonomists for standard genome sequencing and annotation.</title>
        <authorList>
            <consortium name="The Broad Institute Genomics Platform"/>
            <consortium name="The Broad Institute Genome Sequencing Center for Infectious Disease"/>
            <person name="Wu L."/>
            <person name="Ma J."/>
        </authorList>
    </citation>
    <scope>NUCLEOTIDE SEQUENCE [LARGE SCALE GENOMIC DNA]</scope>
    <source>
        <strain evidence="6">JCM 9371</strain>
    </source>
</reference>
<dbReference type="InterPro" id="IPR000086">
    <property type="entry name" value="NUDIX_hydrolase_dom"/>
</dbReference>
<dbReference type="SUPFAM" id="SSF55811">
    <property type="entry name" value="Nudix"/>
    <property type="match status" value="1"/>
</dbReference>
<dbReference type="InterPro" id="IPR029033">
    <property type="entry name" value="His_PPase_superfam"/>
</dbReference>
<sequence>MPNSDGTGQASAKGTDVVRAAGAVLWREGSAGTEVALVHRPRYDDWSFPKGKLDKGEHVLRAAVREIEEETGLVPRLGRRLPTTTYPVEGRTKQVDYWVARAVTQSAFTPNDEVDRLDWLPPAEAERRLSYRHDVDLLREFLRGAPRTWPLIILRHACAGEKRQWREPDELRPLDARGRAEAGCLSGLLHAFGPARPVSSATARCLETVLPYARRVREPISTDPAFTVGETGADQAVNRLRELVEDGRPTLLCTHGEIVSDLVTGLCKDLGEKVPDEPSLRKAEFWVAHIDPSGPSIAALERHAPLKKTVRESVTT</sequence>
<dbReference type="PANTHER" id="PTHR21340:SF0">
    <property type="entry name" value="BIS(5'-NUCLEOSYL)-TETRAPHOSPHATASE [ASYMMETRICAL]"/>
    <property type="match status" value="1"/>
</dbReference>
<organism evidence="5 6">
    <name type="scientific">Actinomadura fibrosa</name>
    <dbReference type="NCBI Taxonomy" id="111802"/>
    <lineage>
        <taxon>Bacteria</taxon>
        <taxon>Bacillati</taxon>
        <taxon>Actinomycetota</taxon>
        <taxon>Actinomycetes</taxon>
        <taxon>Streptosporangiales</taxon>
        <taxon>Thermomonosporaceae</taxon>
        <taxon>Actinomadura</taxon>
    </lineage>
</organism>
<feature type="domain" description="Nudix hydrolase" evidence="4">
    <location>
        <begin position="16"/>
        <end position="142"/>
    </location>
</feature>
<dbReference type="PANTHER" id="PTHR21340">
    <property type="entry name" value="DIADENOSINE 5,5-P1,P4-TETRAPHOSPHATE PYROPHOSPHOHYDROLASE MUTT"/>
    <property type="match status" value="1"/>
</dbReference>
<protein>
    <submittedName>
        <fullName evidence="5">NUDIX domain-containing protein</fullName>
    </submittedName>
</protein>
<dbReference type="CDD" id="cd03673">
    <property type="entry name" value="NUDIX_Ap6A_hydrolase"/>
    <property type="match status" value="1"/>
</dbReference>
<dbReference type="Proteomes" id="UP001597063">
    <property type="component" value="Unassembled WGS sequence"/>
</dbReference>
<dbReference type="RefSeq" id="WP_131756257.1">
    <property type="nucleotide sequence ID" value="NZ_CAACUY010000014.1"/>
</dbReference>
<dbReference type="InterPro" id="IPR020084">
    <property type="entry name" value="NUDIX_hydrolase_CS"/>
</dbReference>
<dbReference type="PROSITE" id="PS00893">
    <property type="entry name" value="NUDIX_BOX"/>
    <property type="match status" value="1"/>
</dbReference>
<gene>
    <name evidence="5" type="ORF">ACFQZM_06640</name>
</gene>
<dbReference type="EMBL" id="JBHTGP010000003">
    <property type="protein sequence ID" value="MFD0684165.1"/>
    <property type="molecule type" value="Genomic_DNA"/>
</dbReference>
<evidence type="ECO:0000256" key="1">
    <source>
        <dbReference type="ARBA" id="ARBA00005582"/>
    </source>
</evidence>
<dbReference type="InterPro" id="IPR020476">
    <property type="entry name" value="Nudix_hydrolase"/>
</dbReference>
<dbReference type="InterPro" id="IPR051325">
    <property type="entry name" value="Nudix_hydrolase_domain"/>
</dbReference>
<dbReference type="InterPro" id="IPR013078">
    <property type="entry name" value="His_Pase_superF_clade-1"/>
</dbReference>
<dbReference type="InterPro" id="IPR015797">
    <property type="entry name" value="NUDIX_hydrolase-like_dom_sf"/>
</dbReference>
<dbReference type="CDD" id="cd07040">
    <property type="entry name" value="HP"/>
    <property type="match status" value="1"/>
</dbReference>
<proteinExistence type="inferred from homology"/>